<organism evidence="2 3">
    <name type="scientific">Clostridium lentum</name>
    <dbReference type="NCBI Taxonomy" id="2763037"/>
    <lineage>
        <taxon>Bacteria</taxon>
        <taxon>Bacillati</taxon>
        <taxon>Bacillota</taxon>
        <taxon>Clostridia</taxon>
        <taxon>Eubacteriales</taxon>
        <taxon>Clostridiaceae</taxon>
        <taxon>Clostridium</taxon>
    </lineage>
</organism>
<protein>
    <submittedName>
        <fullName evidence="2">DUF3784 domain-containing protein</fullName>
    </submittedName>
</protein>
<comment type="caution">
    <text evidence="2">The sequence shown here is derived from an EMBL/GenBank/DDBJ whole genome shotgun (WGS) entry which is preliminary data.</text>
</comment>
<keyword evidence="3" id="KW-1185">Reference proteome</keyword>
<name>A0A8I0A8F6_9CLOT</name>
<dbReference type="Proteomes" id="UP000662088">
    <property type="component" value="Unassembled WGS sequence"/>
</dbReference>
<keyword evidence="1" id="KW-0812">Transmembrane</keyword>
<gene>
    <name evidence="2" type="ORF">H8R92_05225</name>
</gene>
<sequence length="106" mass="11917">MVGEILMVCLFILIGIMLSLGKWSFLIAGFNTMSKEEKEKYDVISLCKFTGKIMFVVAFSIALFILSDILMMPILLNIGVVIIISSVIFAVIYANTGNRFEKKKIR</sequence>
<dbReference type="EMBL" id="JACOOQ010000006">
    <property type="protein sequence ID" value="MBC5639841.1"/>
    <property type="molecule type" value="Genomic_DNA"/>
</dbReference>
<feature type="transmembrane region" description="Helical" evidence="1">
    <location>
        <begin position="72"/>
        <end position="94"/>
    </location>
</feature>
<dbReference type="AlphaFoldDB" id="A0A8I0A8F6"/>
<dbReference type="InterPro" id="IPR017259">
    <property type="entry name" value="UCP037672"/>
</dbReference>
<keyword evidence="1" id="KW-0472">Membrane</keyword>
<feature type="transmembrane region" description="Helical" evidence="1">
    <location>
        <begin position="49"/>
        <end position="66"/>
    </location>
</feature>
<keyword evidence="1" id="KW-1133">Transmembrane helix</keyword>
<proteinExistence type="predicted"/>
<dbReference type="Pfam" id="PF12650">
    <property type="entry name" value="DUF3784"/>
    <property type="match status" value="1"/>
</dbReference>
<evidence type="ECO:0000256" key="1">
    <source>
        <dbReference type="SAM" id="Phobius"/>
    </source>
</evidence>
<accession>A0A8I0A8F6</accession>
<evidence type="ECO:0000313" key="2">
    <source>
        <dbReference type="EMBL" id="MBC5639841.1"/>
    </source>
</evidence>
<dbReference type="RefSeq" id="WP_186834895.1">
    <property type="nucleotide sequence ID" value="NZ_JACOOQ010000006.1"/>
</dbReference>
<evidence type="ECO:0000313" key="3">
    <source>
        <dbReference type="Proteomes" id="UP000662088"/>
    </source>
</evidence>
<feature type="transmembrane region" description="Helical" evidence="1">
    <location>
        <begin position="6"/>
        <end position="28"/>
    </location>
</feature>
<reference evidence="2" key="1">
    <citation type="submission" date="2020-08" db="EMBL/GenBank/DDBJ databases">
        <title>Genome public.</title>
        <authorList>
            <person name="Liu C."/>
            <person name="Sun Q."/>
        </authorList>
    </citation>
    <scope>NUCLEOTIDE SEQUENCE</scope>
    <source>
        <strain evidence="2">NSJ-42</strain>
    </source>
</reference>